<sequence>MIYQSPLQPYGSYEHLSIPQFMTKFNPEETPSDKVIHTDAFSNRPLTYGGLRQAAARVAWGLRETLRLRQGDVILALVPNSNDFLKLAHGTWWAGCVFAPLNISATEKDLQHAINLVKPAYIAVVQSKLSVVQAAIQSLPAQPKVFTVLGKDGQLPHFPDDIVGRSDDESLPPLDLAGRSGKETLSSICFSSGTTGNMKGVMLSHHNLIANVLQYHHAMGTRLSRNDREVWFTPYTHIYGMFAVVLHGAWVGSFFHGLPAFDLEAFCSKASELKANAMHIVPPVALALAASPIAQKYDMSEVRRIIVAAAPLKKPLQKRLKARFPLAVVWQGYGMTETSPCVSHQFDESDDTIGSIGKLFPGTDLRLVDPRTGKDVALGEEGELLVRGPQIMMQAATEASFVDGWLKTGDIGKMDLDQNIWITDRLKEMIKYKGFQIAPSEMEDLLLNHPDVIDAAVCAVYDDAQATEVPLAYVSLQQKKSELPPSQMQAVLDDIRTWADGQVAGYKKLRGGVLHLQTLPKNPTGKILRRMLPAKLKESRVQKL</sequence>
<feature type="domain" description="AMP-dependent synthetase/ligase" evidence="3">
    <location>
        <begin position="28"/>
        <end position="393"/>
    </location>
</feature>
<dbReference type="Proteomes" id="UP000813385">
    <property type="component" value="Unassembled WGS sequence"/>
</dbReference>
<evidence type="ECO:0000259" key="4">
    <source>
        <dbReference type="Pfam" id="PF13193"/>
    </source>
</evidence>
<dbReference type="Pfam" id="PF00501">
    <property type="entry name" value="AMP-binding"/>
    <property type="match status" value="1"/>
</dbReference>
<dbReference type="PANTHER" id="PTHR24096:SF149">
    <property type="entry name" value="AMP-BINDING DOMAIN-CONTAINING PROTEIN-RELATED"/>
    <property type="match status" value="1"/>
</dbReference>
<dbReference type="SUPFAM" id="SSF56801">
    <property type="entry name" value="Acetyl-CoA synthetase-like"/>
    <property type="match status" value="1"/>
</dbReference>
<dbReference type="PROSITE" id="PS00455">
    <property type="entry name" value="AMP_BINDING"/>
    <property type="match status" value="1"/>
</dbReference>
<accession>A0A8K0X620</accession>
<dbReference type="InterPro" id="IPR045851">
    <property type="entry name" value="AMP-bd_C_sf"/>
</dbReference>
<dbReference type="Pfam" id="PF13193">
    <property type="entry name" value="AMP-binding_C"/>
    <property type="match status" value="1"/>
</dbReference>
<dbReference type="Gene3D" id="3.40.50.12780">
    <property type="entry name" value="N-terminal domain of ligase-like"/>
    <property type="match status" value="1"/>
</dbReference>
<dbReference type="InterPro" id="IPR020845">
    <property type="entry name" value="AMP-binding_CS"/>
</dbReference>
<protein>
    <submittedName>
        <fullName evidence="5">Amp dependent CoA ligase</fullName>
    </submittedName>
</protein>
<dbReference type="InterPro" id="IPR025110">
    <property type="entry name" value="AMP-bd_C"/>
</dbReference>
<evidence type="ECO:0000256" key="1">
    <source>
        <dbReference type="ARBA" id="ARBA00006432"/>
    </source>
</evidence>
<proteinExistence type="inferred from homology"/>
<dbReference type="InterPro" id="IPR000873">
    <property type="entry name" value="AMP-dep_synth/lig_dom"/>
</dbReference>
<evidence type="ECO:0000259" key="3">
    <source>
        <dbReference type="Pfam" id="PF00501"/>
    </source>
</evidence>
<dbReference type="Gene3D" id="3.30.300.30">
    <property type="match status" value="1"/>
</dbReference>
<dbReference type="AlphaFoldDB" id="A0A8K0X620"/>
<dbReference type="InterPro" id="IPR042099">
    <property type="entry name" value="ANL_N_sf"/>
</dbReference>
<evidence type="ECO:0000256" key="2">
    <source>
        <dbReference type="ARBA" id="ARBA00022598"/>
    </source>
</evidence>
<dbReference type="OrthoDB" id="1898221at2759"/>
<keyword evidence="6" id="KW-1185">Reference proteome</keyword>
<dbReference type="PANTHER" id="PTHR24096">
    <property type="entry name" value="LONG-CHAIN-FATTY-ACID--COA LIGASE"/>
    <property type="match status" value="1"/>
</dbReference>
<evidence type="ECO:0000313" key="5">
    <source>
        <dbReference type="EMBL" id="KAH7368442.1"/>
    </source>
</evidence>
<dbReference type="GO" id="GO:0016405">
    <property type="term" value="F:CoA-ligase activity"/>
    <property type="evidence" value="ECO:0007669"/>
    <property type="project" value="TreeGrafter"/>
</dbReference>
<evidence type="ECO:0000313" key="6">
    <source>
        <dbReference type="Proteomes" id="UP000813385"/>
    </source>
</evidence>
<comment type="caution">
    <text evidence="5">The sequence shown here is derived from an EMBL/GenBank/DDBJ whole genome shotgun (WGS) entry which is preliminary data.</text>
</comment>
<reference evidence="5" key="1">
    <citation type="journal article" date="2021" name="Nat. Commun.">
        <title>Genetic determinants of endophytism in the Arabidopsis root mycobiome.</title>
        <authorList>
            <person name="Mesny F."/>
            <person name="Miyauchi S."/>
            <person name="Thiergart T."/>
            <person name="Pickel B."/>
            <person name="Atanasova L."/>
            <person name="Karlsson M."/>
            <person name="Huettel B."/>
            <person name="Barry K.W."/>
            <person name="Haridas S."/>
            <person name="Chen C."/>
            <person name="Bauer D."/>
            <person name="Andreopoulos W."/>
            <person name="Pangilinan J."/>
            <person name="LaButti K."/>
            <person name="Riley R."/>
            <person name="Lipzen A."/>
            <person name="Clum A."/>
            <person name="Drula E."/>
            <person name="Henrissat B."/>
            <person name="Kohler A."/>
            <person name="Grigoriev I.V."/>
            <person name="Martin F.M."/>
            <person name="Hacquard S."/>
        </authorList>
    </citation>
    <scope>NUCLEOTIDE SEQUENCE</scope>
    <source>
        <strain evidence="5">MPI-CAGE-AT-0016</strain>
    </source>
</reference>
<dbReference type="EMBL" id="JAGPXD010000002">
    <property type="protein sequence ID" value="KAH7368442.1"/>
    <property type="molecule type" value="Genomic_DNA"/>
</dbReference>
<gene>
    <name evidence="5" type="ORF">B0T11DRAFT_305069</name>
</gene>
<keyword evidence="2 5" id="KW-0436">Ligase</keyword>
<feature type="domain" description="AMP-binding enzyme C-terminal" evidence="4">
    <location>
        <begin position="441"/>
        <end position="526"/>
    </location>
</feature>
<organism evidence="5 6">
    <name type="scientific">Plectosphaerella cucumerina</name>
    <dbReference type="NCBI Taxonomy" id="40658"/>
    <lineage>
        <taxon>Eukaryota</taxon>
        <taxon>Fungi</taxon>
        <taxon>Dikarya</taxon>
        <taxon>Ascomycota</taxon>
        <taxon>Pezizomycotina</taxon>
        <taxon>Sordariomycetes</taxon>
        <taxon>Hypocreomycetidae</taxon>
        <taxon>Glomerellales</taxon>
        <taxon>Plectosphaerellaceae</taxon>
        <taxon>Plectosphaerella</taxon>
    </lineage>
</organism>
<comment type="similarity">
    <text evidence="1">Belongs to the ATP-dependent AMP-binding enzyme family.</text>
</comment>
<name>A0A8K0X620_9PEZI</name>